<protein>
    <submittedName>
        <fullName evidence="2">Uncharacterized protein</fullName>
    </submittedName>
</protein>
<dbReference type="AlphaFoldDB" id="A0A8J6TFR9"/>
<gene>
    <name evidence="2" type="ORF">H8E41_08110</name>
</gene>
<organism evidence="2 3">
    <name type="scientific">Candidatus Desulfobia pelagia</name>
    <dbReference type="NCBI Taxonomy" id="2841692"/>
    <lineage>
        <taxon>Bacteria</taxon>
        <taxon>Pseudomonadati</taxon>
        <taxon>Thermodesulfobacteriota</taxon>
        <taxon>Desulfobulbia</taxon>
        <taxon>Desulfobulbales</taxon>
        <taxon>Desulfobulbaceae</taxon>
        <taxon>Candidatus Desulfobia</taxon>
    </lineage>
</organism>
<dbReference type="EMBL" id="JACNJZ010000110">
    <property type="protein sequence ID" value="MBC8317857.1"/>
    <property type="molecule type" value="Genomic_DNA"/>
</dbReference>
<comment type="caution">
    <text evidence="2">The sequence shown here is derived from an EMBL/GenBank/DDBJ whole genome shotgun (WGS) entry which is preliminary data.</text>
</comment>
<reference evidence="2 3" key="1">
    <citation type="submission" date="2020-08" db="EMBL/GenBank/DDBJ databases">
        <title>Bridging the membrane lipid divide: bacteria of the FCB group superphylum have the potential to synthesize archaeal ether lipids.</title>
        <authorList>
            <person name="Villanueva L."/>
            <person name="Von Meijenfeldt F.A.B."/>
            <person name="Westbye A.B."/>
            <person name="Yadav S."/>
            <person name="Hopmans E.C."/>
            <person name="Dutilh B.E."/>
            <person name="Sinninghe Damste J.S."/>
        </authorList>
    </citation>
    <scope>NUCLEOTIDE SEQUENCE [LARGE SCALE GENOMIC DNA]</scope>
    <source>
        <strain evidence="2">NIOZ-UU47</strain>
    </source>
</reference>
<feature type="compositionally biased region" description="Acidic residues" evidence="1">
    <location>
        <begin position="86"/>
        <end position="115"/>
    </location>
</feature>
<sequence length="115" mass="13202">MECQRLNKLVRSWYMQVQEESLAPARMVEFMGKHVMDCDVCLTDPNVRYEVKKITEIVLPPSKMTKQSKPDDEAKAEAKPVAPDTVSEDDEDSENDKSDDDDDDEEMDVDEDDDI</sequence>
<evidence type="ECO:0000313" key="2">
    <source>
        <dbReference type="EMBL" id="MBC8317857.1"/>
    </source>
</evidence>
<evidence type="ECO:0000256" key="1">
    <source>
        <dbReference type="SAM" id="MobiDB-lite"/>
    </source>
</evidence>
<name>A0A8J6TFR9_9BACT</name>
<dbReference type="Proteomes" id="UP000614424">
    <property type="component" value="Unassembled WGS sequence"/>
</dbReference>
<evidence type="ECO:0000313" key="3">
    <source>
        <dbReference type="Proteomes" id="UP000614424"/>
    </source>
</evidence>
<accession>A0A8J6TFR9</accession>
<feature type="compositionally biased region" description="Basic and acidic residues" evidence="1">
    <location>
        <begin position="68"/>
        <end position="78"/>
    </location>
</feature>
<feature type="region of interest" description="Disordered" evidence="1">
    <location>
        <begin position="60"/>
        <end position="115"/>
    </location>
</feature>
<proteinExistence type="predicted"/>